<comment type="caution">
    <text evidence="1">The sequence shown here is derived from an EMBL/GenBank/DDBJ whole genome shotgun (WGS) entry which is preliminary data.</text>
</comment>
<organism evidence="1 2">
    <name type="scientific">Longibacter salinarum</name>
    <dbReference type="NCBI Taxonomy" id="1850348"/>
    <lineage>
        <taxon>Bacteria</taxon>
        <taxon>Pseudomonadati</taxon>
        <taxon>Rhodothermota</taxon>
        <taxon>Rhodothermia</taxon>
        <taxon>Rhodothermales</taxon>
        <taxon>Salisaetaceae</taxon>
        <taxon>Longibacter</taxon>
    </lineage>
</organism>
<evidence type="ECO:0000313" key="2">
    <source>
        <dbReference type="Proteomes" id="UP000220102"/>
    </source>
</evidence>
<dbReference type="EMBL" id="PDEQ01000004">
    <property type="protein sequence ID" value="PEN13579.1"/>
    <property type="molecule type" value="Genomic_DNA"/>
</dbReference>
<keyword evidence="2" id="KW-1185">Reference proteome</keyword>
<accession>A0A2A8CXW9</accession>
<gene>
    <name evidence="1" type="ORF">CRI94_09735</name>
</gene>
<dbReference type="RefSeq" id="WP_098075502.1">
    <property type="nucleotide sequence ID" value="NZ_PDEQ01000004.1"/>
</dbReference>
<dbReference type="Proteomes" id="UP000220102">
    <property type="component" value="Unassembled WGS sequence"/>
</dbReference>
<reference evidence="1 2" key="1">
    <citation type="submission" date="2017-10" db="EMBL/GenBank/DDBJ databases">
        <title>Draft genome of Longibacter Salinarum.</title>
        <authorList>
            <person name="Goh K.M."/>
            <person name="Shamsir M.S."/>
            <person name="Lim S.W."/>
        </authorList>
    </citation>
    <scope>NUCLEOTIDE SEQUENCE [LARGE SCALE GENOMIC DNA]</scope>
    <source>
        <strain evidence="1 2">KCTC 52045</strain>
    </source>
</reference>
<sequence>MSTTAELTNFEKEAPVGFSFCDRPCAGCYKYCLQGKGCTLGVLFETSCEVYFEWLTEDGKPVDYPPRLRYKSWPKREVSRLLCSGVYEPVPSPSLN</sequence>
<proteinExistence type="predicted"/>
<evidence type="ECO:0000313" key="1">
    <source>
        <dbReference type="EMBL" id="PEN13579.1"/>
    </source>
</evidence>
<protein>
    <submittedName>
        <fullName evidence="1">Uncharacterized protein</fullName>
    </submittedName>
</protein>
<dbReference type="OrthoDB" id="1495159at2"/>
<dbReference type="AlphaFoldDB" id="A0A2A8CXW9"/>
<name>A0A2A8CXW9_9BACT</name>